<dbReference type="EMBL" id="JAGHQL010000041">
    <property type="protein sequence ID" value="KAH0543020.1"/>
    <property type="molecule type" value="Genomic_DNA"/>
</dbReference>
<evidence type="ECO:0000256" key="1">
    <source>
        <dbReference type="SAM" id="MobiDB-lite"/>
    </source>
</evidence>
<feature type="region of interest" description="Disordered" evidence="1">
    <location>
        <begin position="349"/>
        <end position="403"/>
    </location>
</feature>
<organism evidence="2 3">
    <name type="scientific">Glutinoglossum americanum</name>
    <dbReference type="NCBI Taxonomy" id="1670608"/>
    <lineage>
        <taxon>Eukaryota</taxon>
        <taxon>Fungi</taxon>
        <taxon>Dikarya</taxon>
        <taxon>Ascomycota</taxon>
        <taxon>Pezizomycotina</taxon>
        <taxon>Geoglossomycetes</taxon>
        <taxon>Geoglossales</taxon>
        <taxon>Geoglossaceae</taxon>
        <taxon>Glutinoglossum</taxon>
    </lineage>
</organism>
<proteinExistence type="predicted"/>
<gene>
    <name evidence="2" type="ORF">FGG08_002628</name>
</gene>
<sequence length="456" mass="47393">MDGSGCNNCKTSGTDPGQCLFLRVQCEVRELVPDHVQLTRGYNQVSSVECPPNVWSYCSNLGSAASQMNGSLGTLSASTNASISSVVPMAVPSSNYPRIGLSQGYASAHYSAMPSKAAYPGPYGTGYSDDDPYNLHTPPYMFPSQDSLSVGSAYGPHDTIRGWGPMGQNNKPTSGGLFLDQDSSPSYGNAHLPYLHPVVSRIPSATTDGSSLFPAMTSLVTSLPVPSTAGDRVLPNPALGRPQTSATTLITAAATGSDSLNYYGSAQPASYKSSHNWGCDSSASVGSQGPTMAASSTGSGPMTPSTRKGSATNFADSSLGYISISTTPESPGSATPALSYSSASLPVPVTQSSNYSSSVSSAFPPSSSNTALLPSQPTGQMYSYSTESSVSKRDSVSDTTTSDEATLVSGQTYTRIRQPHLQHPVPMDGLRRTSLELRPYSVQHSPVNGLTTGKGY</sequence>
<keyword evidence="3" id="KW-1185">Reference proteome</keyword>
<feature type="compositionally biased region" description="Low complexity" evidence="1">
    <location>
        <begin position="295"/>
        <end position="306"/>
    </location>
</feature>
<feature type="compositionally biased region" description="Low complexity" evidence="1">
    <location>
        <begin position="349"/>
        <end position="368"/>
    </location>
</feature>
<comment type="caution">
    <text evidence="2">The sequence shown here is derived from an EMBL/GenBank/DDBJ whole genome shotgun (WGS) entry which is preliminary data.</text>
</comment>
<dbReference type="AlphaFoldDB" id="A0A9P8IB99"/>
<accession>A0A9P8IB99</accession>
<feature type="compositionally biased region" description="Polar residues" evidence="1">
    <location>
        <begin position="369"/>
        <end position="389"/>
    </location>
</feature>
<reference evidence="2" key="1">
    <citation type="submission" date="2021-03" db="EMBL/GenBank/DDBJ databases">
        <title>Comparative genomics and phylogenomic investigation of the class Geoglossomycetes provide insights into ecological specialization and systematics.</title>
        <authorList>
            <person name="Melie T."/>
            <person name="Pirro S."/>
            <person name="Miller A.N."/>
            <person name="Quandt A."/>
        </authorList>
    </citation>
    <scope>NUCLEOTIDE SEQUENCE</scope>
    <source>
        <strain evidence="2">GBOQ0MN5Z8</strain>
    </source>
</reference>
<protein>
    <submittedName>
        <fullName evidence="2">Uncharacterized protein</fullName>
    </submittedName>
</protein>
<evidence type="ECO:0000313" key="2">
    <source>
        <dbReference type="EMBL" id="KAH0543020.1"/>
    </source>
</evidence>
<name>A0A9P8IB99_9PEZI</name>
<dbReference type="OrthoDB" id="5394557at2759"/>
<feature type="compositionally biased region" description="Polar residues" evidence="1">
    <location>
        <begin position="279"/>
        <end position="294"/>
    </location>
</feature>
<feature type="region of interest" description="Disordered" evidence="1">
    <location>
        <begin position="279"/>
        <end position="312"/>
    </location>
</feature>
<evidence type="ECO:0000313" key="3">
    <source>
        <dbReference type="Proteomes" id="UP000698800"/>
    </source>
</evidence>
<dbReference type="Proteomes" id="UP000698800">
    <property type="component" value="Unassembled WGS sequence"/>
</dbReference>